<gene>
    <name evidence="1" type="ORF">GCM10011505_37080</name>
</gene>
<proteinExistence type="predicted"/>
<dbReference type="PANTHER" id="PTHR34129:SF1">
    <property type="entry name" value="DUF952 DOMAIN-CONTAINING PROTEIN"/>
    <property type="match status" value="1"/>
</dbReference>
<keyword evidence="2" id="KW-1185">Reference proteome</keyword>
<dbReference type="RefSeq" id="WP_188580609.1">
    <property type="nucleotide sequence ID" value="NZ_BMDZ01000051.1"/>
</dbReference>
<sequence>MTDHRTDHTAEARPAAAGDDSGWIFHFAEAARWAAATPGAYRGGSLCETDGFIHCSTAAQLAETARLHLAGRNDLLLITIDIRRLGPLLRWEPSRGGQLFPHIYGPLPSVAVVRADPLPLDAAGHHLFPAHTGVGP</sequence>
<dbReference type="InterPro" id="IPR009297">
    <property type="entry name" value="DUF952"/>
</dbReference>
<dbReference type="SUPFAM" id="SSF56399">
    <property type="entry name" value="ADP-ribosylation"/>
    <property type="match status" value="1"/>
</dbReference>
<evidence type="ECO:0000313" key="1">
    <source>
        <dbReference type="EMBL" id="GGB52639.1"/>
    </source>
</evidence>
<accession>A0ABQ1IV67</accession>
<organism evidence="1 2">
    <name type="scientific">Tistrella bauzanensis</name>
    <dbReference type="NCBI Taxonomy" id="657419"/>
    <lineage>
        <taxon>Bacteria</taxon>
        <taxon>Pseudomonadati</taxon>
        <taxon>Pseudomonadota</taxon>
        <taxon>Alphaproteobacteria</taxon>
        <taxon>Geminicoccales</taxon>
        <taxon>Geminicoccaceae</taxon>
        <taxon>Tistrella</taxon>
    </lineage>
</organism>
<dbReference type="PANTHER" id="PTHR34129">
    <property type="entry name" value="BLR1139 PROTEIN"/>
    <property type="match status" value="1"/>
</dbReference>
<evidence type="ECO:0008006" key="3">
    <source>
        <dbReference type="Google" id="ProtNLM"/>
    </source>
</evidence>
<dbReference type="EMBL" id="BMDZ01000051">
    <property type="protein sequence ID" value="GGB52639.1"/>
    <property type="molecule type" value="Genomic_DNA"/>
</dbReference>
<protein>
    <recommendedName>
        <fullName evidence="3">DUF952 domain-containing protein</fullName>
    </recommendedName>
</protein>
<name>A0ABQ1IV67_9PROT</name>
<reference evidence="2" key="1">
    <citation type="journal article" date="2019" name="Int. J. Syst. Evol. Microbiol.">
        <title>The Global Catalogue of Microorganisms (GCM) 10K type strain sequencing project: providing services to taxonomists for standard genome sequencing and annotation.</title>
        <authorList>
            <consortium name="The Broad Institute Genomics Platform"/>
            <consortium name="The Broad Institute Genome Sequencing Center for Infectious Disease"/>
            <person name="Wu L."/>
            <person name="Ma J."/>
        </authorList>
    </citation>
    <scope>NUCLEOTIDE SEQUENCE [LARGE SCALE GENOMIC DNA]</scope>
    <source>
        <strain evidence="2">CGMCC 1.10188</strain>
    </source>
</reference>
<dbReference type="Pfam" id="PF06108">
    <property type="entry name" value="DUF952"/>
    <property type="match status" value="1"/>
</dbReference>
<evidence type="ECO:0000313" key="2">
    <source>
        <dbReference type="Proteomes" id="UP000603352"/>
    </source>
</evidence>
<dbReference type="Gene3D" id="3.20.170.20">
    <property type="entry name" value="Protein of unknown function DUF952"/>
    <property type="match status" value="1"/>
</dbReference>
<comment type="caution">
    <text evidence="1">The sequence shown here is derived from an EMBL/GenBank/DDBJ whole genome shotgun (WGS) entry which is preliminary data.</text>
</comment>
<dbReference type="Proteomes" id="UP000603352">
    <property type="component" value="Unassembled WGS sequence"/>
</dbReference>